<gene>
    <name evidence="16" type="ORF">CANCADRAFT_31143</name>
</gene>
<evidence type="ECO:0000256" key="4">
    <source>
        <dbReference type="ARBA" id="ARBA00022723"/>
    </source>
</evidence>
<feature type="binding site" evidence="12">
    <location>
        <position position="213"/>
    </location>
    <ligand>
        <name>Ca(2+)</name>
        <dbReference type="ChEBI" id="CHEBI:29108"/>
    </ligand>
</feature>
<dbReference type="GO" id="GO:1902000">
    <property type="term" value="P:homogentisate catabolic process"/>
    <property type="evidence" value="ECO:0007669"/>
    <property type="project" value="TreeGrafter"/>
</dbReference>
<keyword evidence="7 12" id="KW-0460">Magnesium</keyword>
<keyword evidence="8 13" id="KW-0828">Tyrosine catabolism</keyword>
<feature type="binding site" evidence="11">
    <location>
        <position position="137"/>
    </location>
    <ligand>
        <name>substrate</name>
    </ligand>
</feature>
<organism evidence="16 17">
    <name type="scientific">Tortispora caseinolytica NRRL Y-17796</name>
    <dbReference type="NCBI Taxonomy" id="767744"/>
    <lineage>
        <taxon>Eukaryota</taxon>
        <taxon>Fungi</taxon>
        <taxon>Dikarya</taxon>
        <taxon>Ascomycota</taxon>
        <taxon>Saccharomycotina</taxon>
        <taxon>Trigonopsidomycetes</taxon>
        <taxon>Trigonopsidales</taxon>
        <taxon>Trigonopsidaceae</taxon>
        <taxon>Tortispora</taxon>
    </lineage>
</organism>
<dbReference type="GO" id="GO:0006559">
    <property type="term" value="P:L-phenylalanine catabolic process"/>
    <property type="evidence" value="ECO:0007669"/>
    <property type="project" value="UniProtKB-UniRule"/>
</dbReference>
<evidence type="ECO:0000256" key="3">
    <source>
        <dbReference type="ARBA" id="ARBA00012094"/>
    </source>
</evidence>
<evidence type="ECO:0000313" key="17">
    <source>
        <dbReference type="Proteomes" id="UP000095023"/>
    </source>
</evidence>
<evidence type="ECO:0000256" key="13">
    <source>
        <dbReference type="RuleBase" id="RU366008"/>
    </source>
</evidence>
<dbReference type="InterPro" id="IPR036462">
    <property type="entry name" value="Fumarylacetoacetase_N_sf"/>
</dbReference>
<dbReference type="SUPFAM" id="SSF56529">
    <property type="entry name" value="FAH"/>
    <property type="match status" value="1"/>
</dbReference>
<dbReference type="Gene3D" id="3.90.850.10">
    <property type="entry name" value="Fumarylacetoacetase-like, C-terminal domain"/>
    <property type="match status" value="1"/>
</dbReference>
<evidence type="ECO:0000313" key="16">
    <source>
        <dbReference type="EMBL" id="ODV90074.1"/>
    </source>
</evidence>
<comment type="catalytic activity">
    <reaction evidence="13">
        <text>4-fumarylacetoacetate + H2O = acetoacetate + fumarate + H(+)</text>
        <dbReference type="Rhea" id="RHEA:10244"/>
        <dbReference type="ChEBI" id="CHEBI:13705"/>
        <dbReference type="ChEBI" id="CHEBI:15377"/>
        <dbReference type="ChEBI" id="CHEBI:15378"/>
        <dbReference type="ChEBI" id="CHEBI:18034"/>
        <dbReference type="ChEBI" id="CHEBI:29806"/>
        <dbReference type="EC" id="3.7.1.2"/>
    </reaction>
</comment>
<reference evidence="17" key="1">
    <citation type="submission" date="2016-02" db="EMBL/GenBank/DDBJ databases">
        <title>Comparative genomics of biotechnologically important yeasts.</title>
        <authorList>
            <consortium name="DOE Joint Genome Institute"/>
            <person name="Riley R."/>
            <person name="Haridas S."/>
            <person name="Wolfe K.H."/>
            <person name="Lopes M.R."/>
            <person name="Hittinger C.T."/>
            <person name="Goker M."/>
            <person name="Salamov A."/>
            <person name="Wisecaver J."/>
            <person name="Long T.M."/>
            <person name="Aerts A.L."/>
            <person name="Barry K."/>
            <person name="Choi C."/>
            <person name="Clum A."/>
            <person name="Coughlan A.Y."/>
            <person name="Deshpande S."/>
            <person name="Douglass A.P."/>
            <person name="Hanson S.J."/>
            <person name="Klenk H.-P."/>
            <person name="Labutti K."/>
            <person name="Lapidus A."/>
            <person name="Lindquist E."/>
            <person name="Lipzen A."/>
            <person name="Meier-Kolthoff J.P."/>
            <person name="Ohm R.A."/>
            <person name="Otillar R.P."/>
            <person name="Pangilinan J."/>
            <person name="Peng Y."/>
            <person name="Rokas A."/>
            <person name="Rosa C.A."/>
            <person name="Scheuner C."/>
            <person name="Sibirny A.A."/>
            <person name="Slot J.C."/>
            <person name="Stielow J.B."/>
            <person name="Sun H."/>
            <person name="Kurtzman C.P."/>
            <person name="Blackwell M."/>
            <person name="Jeffries T.W."/>
            <person name="Grigoriev I.V."/>
        </authorList>
    </citation>
    <scope>NUCLEOTIDE SEQUENCE [LARGE SCALE GENOMIC DNA]</scope>
    <source>
        <strain evidence="17">NRRL Y-17796</strain>
    </source>
</reference>
<dbReference type="EMBL" id="KV453842">
    <property type="protein sequence ID" value="ODV90074.1"/>
    <property type="molecule type" value="Genomic_DNA"/>
</dbReference>
<evidence type="ECO:0000256" key="5">
    <source>
        <dbReference type="ARBA" id="ARBA00022801"/>
    </source>
</evidence>
<evidence type="ECO:0000256" key="9">
    <source>
        <dbReference type="ARBA" id="ARBA00023232"/>
    </source>
</evidence>
<evidence type="ECO:0000256" key="2">
    <source>
        <dbReference type="ARBA" id="ARBA00010211"/>
    </source>
</evidence>
<keyword evidence="6 12" id="KW-0106">Calcium</keyword>
<proteinExistence type="inferred from homology"/>
<dbReference type="InterPro" id="IPR015377">
    <property type="entry name" value="Fumarylacetoacetase_N"/>
</dbReference>
<dbReference type="Pfam" id="PF09298">
    <property type="entry name" value="FAA_hydrolase_N"/>
    <property type="match status" value="1"/>
</dbReference>
<evidence type="ECO:0000259" key="14">
    <source>
        <dbReference type="Pfam" id="PF01557"/>
    </source>
</evidence>
<feature type="binding site" evidence="11">
    <location>
        <position position="151"/>
    </location>
    <ligand>
        <name>substrate</name>
    </ligand>
</feature>
<dbReference type="AlphaFoldDB" id="A0A1E4TE91"/>
<keyword evidence="5 13" id="KW-0378">Hydrolase</keyword>
<dbReference type="UniPathway" id="UPA00139">
    <property type="reaction ID" value="UER00341"/>
</dbReference>
<dbReference type="GO" id="GO:0046872">
    <property type="term" value="F:metal ion binding"/>
    <property type="evidence" value="ECO:0007669"/>
    <property type="project" value="UniProtKB-UniRule"/>
</dbReference>
<protein>
    <recommendedName>
        <fullName evidence="3 13">Fumarylacetoacetase</fullName>
        <ecNumber evidence="3 13">3.7.1.2</ecNumber>
    </recommendedName>
    <alternativeName>
        <fullName evidence="13">Fumarylacetoacetate hydrolase</fullName>
    </alternativeName>
</protein>
<dbReference type="PANTHER" id="PTHR43069">
    <property type="entry name" value="FUMARYLACETOACETASE"/>
    <property type="match status" value="1"/>
</dbReference>
<accession>A0A1E4TE91</accession>
<feature type="binding site" evidence="12">
    <location>
        <position position="135"/>
    </location>
    <ligand>
        <name>Ca(2+)</name>
        <dbReference type="ChEBI" id="CHEBI:29108"/>
    </ligand>
</feature>
<feature type="binding site" evidence="12">
    <location>
        <position position="245"/>
    </location>
    <ligand>
        <name>Mg(2+)</name>
        <dbReference type="ChEBI" id="CHEBI:18420"/>
    </ligand>
</feature>
<evidence type="ECO:0000256" key="10">
    <source>
        <dbReference type="PIRSR" id="PIRSR605959-1"/>
    </source>
</evidence>
<name>A0A1E4TE91_9ASCO</name>
<dbReference type="NCBIfam" id="TIGR01266">
    <property type="entry name" value="fum_ac_acetase"/>
    <property type="match status" value="1"/>
</dbReference>
<dbReference type="Pfam" id="PF01557">
    <property type="entry name" value="FAA_hydrolase"/>
    <property type="match status" value="1"/>
</dbReference>
<evidence type="ECO:0000256" key="1">
    <source>
        <dbReference type="ARBA" id="ARBA00004782"/>
    </source>
</evidence>
<dbReference type="FunFam" id="3.90.850.10:FF:000009">
    <property type="entry name" value="Fumarylacetoacetase"/>
    <property type="match status" value="1"/>
</dbReference>
<evidence type="ECO:0000256" key="12">
    <source>
        <dbReference type="PIRSR" id="PIRSR605959-3"/>
    </source>
</evidence>
<comment type="pathway">
    <text evidence="1 13">Amino-acid degradation; L-phenylalanine degradation; acetoacetate and fumarate from L-phenylalanine: step 6/6.</text>
</comment>
<evidence type="ECO:0000256" key="7">
    <source>
        <dbReference type="ARBA" id="ARBA00022842"/>
    </source>
</evidence>
<feature type="binding site" evidence="12">
    <location>
        <position position="245"/>
    </location>
    <ligand>
        <name>Ca(2+)</name>
        <dbReference type="ChEBI" id="CHEBI:29108"/>
    </ligand>
</feature>
<dbReference type="OrthoDB" id="9971669at2759"/>
<feature type="binding site" evidence="12">
    <location>
        <position position="211"/>
    </location>
    <ligand>
        <name>Ca(2+)</name>
        <dbReference type="ChEBI" id="CHEBI:29108"/>
    </ligand>
</feature>
<keyword evidence="9 13" id="KW-0585">Phenylalanine catabolism</keyword>
<evidence type="ECO:0000256" key="6">
    <source>
        <dbReference type="ARBA" id="ARBA00022837"/>
    </source>
</evidence>
<dbReference type="InterPro" id="IPR036663">
    <property type="entry name" value="Fumarylacetoacetase_C_sf"/>
</dbReference>
<sequence>MSWINISKNSHFSLANIPFGIFSTTVQSKRIGVAIGDYVLDIPGFVRNEGLTGLDVNTRNLLETSKALEQQTLNGLASLGKPVHSGLRRYIQEVFKSDGRYPDVLQKNSQLQQKVLVPMSDVTMHVPFEIGDYTDFYVGCNHAYNCGCIFRGPQNALQPNYYHLPVGYHGRASSVVVSGTGIRRPKGQILVPADDGTTQPELHASKKMDYEFEIAAFVGKSNNLGEPVPIGQANDHLFGFVIMNDWSARDIQAWEYVPLGPFTSKNFGTSISPWVVHTDALEPFRCEPIKRKESDPKVQPYLDESASEFSPKTVHDIQMSIDLTISGESHRISQMSAKYMLYSFPQMIAHHTVTGCNLRVGDLLGSGTISGTESGTEGSMLELSQGGKRDVVIGSVTRRFLEDGDTVTFSAVAGDAATGLVGFGTLEGTVLPAAK</sequence>
<dbReference type="GO" id="GO:0004334">
    <property type="term" value="F:fumarylacetoacetase activity"/>
    <property type="evidence" value="ECO:0007669"/>
    <property type="project" value="UniProtKB-UniRule"/>
</dbReference>
<feature type="active site" description="Proton acceptor" evidence="10">
    <location>
        <position position="142"/>
    </location>
</feature>
<dbReference type="EC" id="3.7.1.2" evidence="3 13"/>
<feature type="binding site" evidence="11">
    <location>
        <position position="368"/>
    </location>
    <ligand>
        <name>substrate</name>
    </ligand>
</feature>
<dbReference type="PANTHER" id="PTHR43069:SF2">
    <property type="entry name" value="FUMARYLACETOACETASE"/>
    <property type="match status" value="1"/>
</dbReference>
<keyword evidence="17" id="KW-1185">Reference proteome</keyword>
<feature type="binding site" evidence="11">
    <location>
        <position position="252"/>
    </location>
    <ligand>
        <name>substrate</name>
    </ligand>
</feature>
<evidence type="ECO:0000259" key="15">
    <source>
        <dbReference type="Pfam" id="PF09298"/>
    </source>
</evidence>
<evidence type="ECO:0000256" key="11">
    <source>
        <dbReference type="PIRSR" id="PIRSR605959-2"/>
    </source>
</evidence>
<comment type="similarity">
    <text evidence="2 13">Belongs to the FAH family.</text>
</comment>
<dbReference type="InterPro" id="IPR011234">
    <property type="entry name" value="Fumarylacetoacetase-like_C"/>
</dbReference>
<feature type="binding site" evidence="11">
    <location>
        <position position="256"/>
    </location>
    <ligand>
        <name>substrate</name>
    </ligand>
</feature>
<dbReference type="Gene3D" id="2.30.30.230">
    <property type="entry name" value="Fumarylacetoacetase, N-terminal domain"/>
    <property type="match status" value="1"/>
</dbReference>
<comment type="cofactor">
    <cofactor evidence="13">
        <name>Mg(2+)</name>
        <dbReference type="ChEBI" id="CHEBI:18420"/>
    </cofactor>
    <cofactor evidence="13">
        <name>Ca(2+)</name>
        <dbReference type="ChEBI" id="CHEBI:29108"/>
    </cofactor>
</comment>
<evidence type="ECO:0000256" key="8">
    <source>
        <dbReference type="ARBA" id="ARBA00022878"/>
    </source>
</evidence>
<dbReference type="SUPFAM" id="SSF63433">
    <property type="entry name" value="Fumarylacetoacetate hydrolase, FAH, N-terminal domain"/>
    <property type="match status" value="1"/>
</dbReference>
<dbReference type="InterPro" id="IPR005959">
    <property type="entry name" value="Fumarylacetoacetase"/>
</dbReference>
<feature type="binding site" evidence="12">
    <location>
        <position position="265"/>
    </location>
    <ligand>
        <name>Mg(2+)</name>
        <dbReference type="ChEBI" id="CHEBI:18420"/>
    </ligand>
</feature>
<feature type="domain" description="Fumarylacetoacetase-like C-terminal" evidence="14">
    <location>
        <begin position="158"/>
        <end position="430"/>
    </location>
</feature>
<dbReference type="Proteomes" id="UP000095023">
    <property type="component" value="Unassembled WGS sequence"/>
</dbReference>
<feature type="binding site" evidence="12">
    <location>
        <position position="269"/>
    </location>
    <ligand>
        <name>Mg(2+)</name>
        <dbReference type="ChEBI" id="CHEBI:18420"/>
    </ligand>
</feature>
<feature type="domain" description="Fumarylacetoacetase N-terminal" evidence="15">
    <location>
        <begin position="15"/>
        <end position="127"/>
    </location>
</feature>
<keyword evidence="4 12" id="KW-0479">Metal-binding</keyword>
<dbReference type="GO" id="GO:0006572">
    <property type="term" value="P:L-tyrosine catabolic process"/>
    <property type="evidence" value="ECO:0007669"/>
    <property type="project" value="UniProtKB-UniRule"/>
</dbReference>